<feature type="compositionally biased region" description="Basic residues" evidence="1">
    <location>
        <begin position="232"/>
        <end position="245"/>
    </location>
</feature>
<feature type="domain" description="Zinc finger CGNR" evidence="2">
    <location>
        <begin position="144"/>
        <end position="187"/>
    </location>
</feature>
<keyword evidence="4" id="KW-1185">Reference proteome</keyword>
<organism evidence="3 4">
    <name type="scientific">Citricoccus zhacaiensis</name>
    <dbReference type="NCBI Taxonomy" id="489142"/>
    <lineage>
        <taxon>Bacteria</taxon>
        <taxon>Bacillati</taxon>
        <taxon>Actinomycetota</taxon>
        <taxon>Actinomycetes</taxon>
        <taxon>Micrococcales</taxon>
        <taxon>Micrococcaceae</taxon>
        <taxon>Citricoccus</taxon>
    </lineage>
</organism>
<feature type="compositionally biased region" description="Acidic residues" evidence="1">
    <location>
        <begin position="207"/>
        <end position="216"/>
    </location>
</feature>
<dbReference type="EMBL" id="BMLQ01000002">
    <property type="protein sequence ID" value="GGO42442.1"/>
    <property type="molecule type" value="Genomic_DNA"/>
</dbReference>
<dbReference type="InterPro" id="IPR021005">
    <property type="entry name" value="Znf_CGNR"/>
</dbReference>
<gene>
    <name evidence="3" type="ORF">GCM10010977_08270</name>
</gene>
<evidence type="ECO:0000313" key="4">
    <source>
        <dbReference type="Proteomes" id="UP000642509"/>
    </source>
</evidence>
<dbReference type="Proteomes" id="UP000642509">
    <property type="component" value="Unassembled WGS sequence"/>
</dbReference>
<proteinExistence type="predicted"/>
<dbReference type="Pfam" id="PF11706">
    <property type="entry name" value="zf-CGNR"/>
    <property type="match status" value="1"/>
</dbReference>
<dbReference type="RefSeq" id="WP_229672224.1">
    <property type="nucleotide sequence ID" value="NZ_BAAAOU010000001.1"/>
</dbReference>
<reference evidence="4" key="1">
    <citation type="journal article" date="2019" name="Int. J. Syst. Evol. Microbiol.">
        <title>The Global Catalogue of Microorganisms (GCM) 10K type strain sequencing project: providing services to taxonomists for standard genome sequencing and annotation.</title>
        <authorList>
            <consortium name="The Broad Institute Genomics Platform"/>
            <consortium name="The Broad Institute Genome Sequencing Center for Infectious Disease"/>
            <person name="Wu L."/>
            <person name="Ma J."/>
        </authorList>
    </citation>
    <scope>NUCLEOTIDE SEQUENCE [LARGE SCALE GENOMIC DNA]</scope>
    <source>
        <strain evidence="4">CGMCC 1.7064</strain>
    </source>
</reference>
<sequence>MFSATTTSRLAQAATLANTAPGPRGGRLLPDRLDQPAELPVALPNWNFDEDPSSATLRSVRKLRAAVAGIWQDAHALDIDAALEGVNHLLASAGPVHVIAPEPATERTPAVLAAGQDSDVPEKTLSTSLALALAEVALAGELTRLRTCSGEDCTNAFVDLTRNRSKQFCDEANCANRAHVKAYRARQAAESSDRGDHSDHPDHSDDPDHEAESDEMSSEHGSLEDAQEKKDKAGKKKAKKGKKKK</sequence>
<feature type="compositionally biased region" description="Basic and acidic residues" evidence="1">
    <location>
        <begin position="191"/>
        <end position="206"/>
    </location>
</feature>
<evidence type="ECO:0000313" key="3">
    <source>
        <dbReference type="EMBL" id="GGO42442.1"/>
    </source>
</evidence>
<protein>
    <recommendedName>
        <fullName evidence="2">Zinc finger CGNR domain-containing protein</fullName>
    </recommendedName>
</protein>
<feature type="region of interest" description="Disordered" evidence="1">
    <location>
        <begin position="185"/>
        <end position="245"/>
    </location>
</feature>
<feature type="compositionally biased region" description="Basic and acidic residues" evidence="1">
    <location>
        <begin position="217"/>
        <end position="231"/>
    </location>
</feature>
<evidence type="ECO:0000256" key="1">
    <source>
        <dbReference type="SAM" id="MobiDB-lite"/>
    </source>
</evidence>
<dbReference type="PANTHER" id="PTHR35525:SF3">
    <property type="entry name" value="BLL6575 PROTEIN"/>
    <property type="match status" value="1"/>
</dbReference>
<accession>A0ABQ2LS32</accession>
<dbReference type="Gene3D" id="1.10.3300.10">
    <property type="entry name" value="Jann2411-like domain"/>
    <property type="match status" value="1"/>
</dbReference>
<dbReference type="InterPro" id="IPR010852">
    <property type="entry name" value="ABATE"/>
</dbReference>
<dbReference type="PANTHER" id="PTHR35525">
    <property type="entry name" value="BLL6575 PROTEIN"/>
    <property type="match status" value="1"/>
</dbReference>
<dbReference type="InterPro" id="IPR023286">
    <property type="entry name" value="ABATE_dom_sf"/>
</dbReference>
<name>A0ABQ2LS32_9MICC</name>
<comment type="caution">
    <text evidence="3">The sequence shown here is derived from an EMBL/GenBank/DDBJ whole genome shotgun (WGS) entry which is preliminary data.</text>
</comment>
<dbReference type="SUPFAM" id="SSF160904">
    <property type="entry name" value="Jann2411-like"/>
    <property type="match status" value="1"/>
</dbReference>
<evidence type="ECO:0000259" key="2">
    <source>
        <dbReference type="Pfam" id="PF11706"/>
    </source>
</evidence>